<dbReference type="Pfam" id="PF13602">
    <property type="entry name" value="ADH_zinc_N_2"/>
    <property type="match status" value="1"/>
</dbReference>
<dbReference type="OrthoDB" id="9801186at2"/>
<keyword evidence="1" id="KW-0472">Membrane</keyword>
<evidence type="ECO:0000313" key="3">
    <source>
        <dbReference type="EMBL" id="AOS47931.1"/>
    </source>
</evidence>
<dbReference type="InterPro" id="IPR011032">
    <property type="entry name" value="GroES-like_sf"/>
</dbReference>
<dbReference type="Proteomes" id="UP000095214">
    <property type="component" value="Chromosome"/>
</dbReference>
<dbReference type="GO" id="GO:0016491">
    <property type="term" value="F:oxidoreductase activity"/>
    <property type="evidence" value="ECO:0007669"/>
    <property type="project" value="InterPro"/>
</dbReference>
<keyword evidence="1" id="KW-0812">Transmembrane</keyword>
<feature type="domain" description="Enoyl reductase (ER)" evidence="2">
    <location>
        <begin position="22"/>
        <end position="334"/>
    </location>
</feature>
<protein>
    <submittedName>
        <fullName evidence="3">Oxidoreductase</fullName>
    </submittedName>
</protein>
<accession>A0A1D8B459</accession>
<gene>
    <name evidence="3" type="ORF">BH719_08895</name>
</gene>
<dbReference type="EMBL" id="CP017298">
    <property type="protein sequence ID" value="AOS47931.1"/>
    <property type="molecule type" value="Genomic_DNA"/>
</dbReference>
<dbReference type="STRING" id="178339.BH719_08895"/>
<keyword evidence="1" id="KW-1133">Transmembrane helix</keyword>
<name>A0A1D8B459_9ACTO</name>
<dbReference type="InterPro" id="IPR050700">
    <property type="entry name" value="YIM1/Zinc_Alcohol_DH_Fams"/>
</dbReference>
<dbReference type="CDD" id="cd05289">
    <property type="entry name" value="MDR_like_2"/>
    <property type="match status" value="1"/>
</dbReference>
<dbReference type="KEGG" id="phon:BH719_08895"/>
<dbReference type="Gene3D" id="3.90.180.10">
    <property type="entry name" value="Medium-chain alcohol dehydrogenases, catalytic domain"/>
    <property type="match status" value="1"/>
</dbReference>
<dbReference type="PANTHER" id="PTHR11695:SF648">
    <property type="entry name" value="ZINC-BINDING OXIDOREDUCTASE"/>
    <property type="match status" value="1"/>
</dbReference>
<dbReference type="SMART" id="SM00829">
    <property type="entry name" value="PKS_ER"/>
    <property type="match status" value="1"/>
</dbReference>
<dbReference type="Pfam" id="PF08240">
    <property type="entry name" value="ADH_N"/>
    <property type="match status" value="1"/>
</dbReference>
<organism evidence="3 4">
    <name type="scientific">Pauljensenia hongkongensis</name>
    <dbReference type="NCBI Taxonomy" id="178339"/>
    <lineage>
        <taxon>Bacteria</taxon>
        <taxon>Bacillati</taxon>
        <taxon>Actinomycetota</taxon>
        <taxon>Actinomycetes</taxon>
        <taxon>Actinomycetales</taxon>
        <taxon>Actinomycetaceae</taxon>
        <taxon>Pauljensenia</taxon>
    </lineage>
</organism>
<dbReference type="Gene3D" id="3.40.50.720">
    <property type="entry name" value="NAD(P)-binding Rossmann-like Domain"/>
    <property type="match status" value="1"/>
</dbReference>
<dbReference type="InterPro" id="IPR013154">
    <property type="entry name" value="ADH-like_N"/>
</dbReference>
<dbReference type="InterPro" id="IPR020843">
    <property type="entry name" value="ER"/>
</dbReference>
<evidence type="ECO:0000256" key="1">
    <source>
        <dbReference type="SAM" id="Phobius"/>
    </source>
</evidence>
<reference evidence="3 4" key="1">
    <citation type="submission" date="2016-09" db="EMBL/GenBank/DDBJ databases">
        <title>Complete genome sequence of Actinomyces hongkongensis HKU8.</title>
        <authorList>
            <person name="Gao Y.-X."/>
            <person name="Zhou Y.-Y."/>
            <person name="Xie Y."/>
            <person name="Wang M."/>
            <person name="Wang S.-J."/>
            <person name="Shen S.-G."/>
        </authorList>
    </citation>
    <scope>NUCLEOTIDE SEQUENCE [LARGE SCALE GENOMIC DNA]</scope>
    <source>
        <strain evidence="3 4">HKU8</strain>
    </source>
</reference>
<sequence length="340" mass="35376">MSGSAHQQEGIVNHIIRYRSFGSPDVLEEADVPLSEPQGADVRVRVHAVGLNPVDYKTFNGDLRALEHLRQLAHPLRRTPMFPRGVGRDFSGVITAVGPTATGHSVGDPVLGTLRSAPGQIVPQGALATEVIAPAETITAKPEGMSYQTAASLGVAAETACGAFRRLRLAADDVIVIIAAAGGVGSLALQLALAMGATVVGIAGRGNADYLRSLGAIPVVYGQDLATRIAQASPEPVTKLLDCYGKGYARLGADLRIPRSGRGTLVPSPGALARGARFTGARHALPGDLERVAQLVASGRITIHVANEYPMTLEGVRAAYTELAAGHTRGKIVVTDDTAR</sequence>
<dbReference type="PANTHER" id="PTHR11695">
    <property type="entry name" value="ALCOHOL DEHYDROGENASE RELATED"/>
    <property type="match status" value="1"/>
</dbReference>
<proteinExistence type="predicted"/>
<dbReference type="InterPro" id="IPR036291">
    <property type="entry name" value="NAD(P)-bd_dom_sf"/>
</dbReference>
<dbReference type="SUPFAM" id="SSF50129">
    <property type="entry name" value="GroES-like"/>
    <property type="match status" value="1"/>
</dbReference>
<evidence type="ECO:0000313" key="4">
    <source>
        <dbReference type="Proteomes" id="UP000095214"/>
    </source>
</evidence>
<dbReference type="SUPFAM" id="SSF51735">
    <property type="entry name" value="NAD(P)-binding Rossmann-fold domains"/>
    <property type="match status" value="1"/>
</dbReference>
<keyword evidence="4" id="KW-1185">Reference proteome</keyword>
<dbReference type="AlphaFoldDB" id="A0A1D8B459"/>
<feature type="transmembrane region" description="Helical" evidence="1">
    <location>
        <begin position="174"/>
        <end position="203"/>
    </location>
</feature>
<evidence type="ECO:0000259" key="2">
    <source>
        <dbReference type="SMART" id="SM00829"/>
    </source>
</evidence>